<organism evidence="14">
    <name type="scientific">hydrothermal vent metagenome</name>
    <dbReference type="NCBI Taxonomy" id="652676"/>
    <lineage>
        <taxon>unclassified sequences</taxon>
        <taxon>metagenomes</taxon>
        <taxon>ecological metagenomes</taxon>
    </lineage>
</organism>
<keyword evidence="9" id="KW-0735">Signal-anchor</keyword>
<evidence type="ECO:0000256" key="11">
    <source>
        <dbReference type="ARBA" id="ARBA00023136"/>
    </source>
</evidence>
<keyword evidence="7" id="KW-0812">Transmembrane</keyword>
<gene>
    <name evidence="14" type="ORF">MGWOODY_Clf2387</name>
</gene>
<feature type="domain" description="Glycosyltransferase 2-like" evidence="13">
    <location>
        <begin position="7"/>
        <end position="170"/>
    </location>
</feature>
<evidence type="ECO:0000256" key="3">
    <source>
        <dbReference type="ARBA" id="ARBA00006739"/>
    </source>
</evidence>
<evidence type="ECO:0000256" key="6">
    <source>
        <dbReference type="ARBA" id="ARBA00022679"/>
    </source>
</evidence>
<dbReference type="SUPFAM" id="SSF53448">
    <property type="entry name" value="Nucleotide-diphospho-sugar transferases"/>
    <property type="match status" value="1"/>
</dbReference>
<dbReference type="Gene3D" id="3.90.550.10">
    <property type="entry name" value="Spore Coat Polysaccharide Biosynthesis Protein SpsA, Chain A"/>
    <property type="match status" value="1"/>
</dbReference>
<comment type="pathway">
    <text evidence="2">Protein modification; protein glycosylation.</text>
</comment>
<evidence type="ECO:0000256" key="12">
    <source>
        <dbReference type="ARBA" id="ARBA00045097"/>
    </source>
</evidence>
<dbReference type="PANTHER" id="PTHR10859:SF91">
    <property type="entry name" value="DOLICHYL-PHOSPHATE BETA-GLUCOSYLTRANSFERASE"/>
    <property type="match status" value="1"/>
</dbReference>
<protein>
    <recommendedName>
        <fullName evidence="4">dolichyl-phosphate beta-glucosyltransferase</fullName>
        <ecNumber evidence="4">2.4.1.117</ecNumber>
    </recommendedName>
</protein>
<dbReference type="InterPro" id="IPR035518">
    <property type="entry name" value="DPG_synthase"/>
</dbReference>
<comment type="similarity">
    <text evidence="3">Belongs to the glycosyltransferase 2 family.</text>
</comment>
<dbReference type="EC" id="2.4.1.117" evidence="4"/>
<comment type="subcellular location">
    <subcellularLocation>
        <location evidence="1">Endoplasmic reticulum membrane</location>
        <topology evidence="1">Single-pass membrane protein</topology>
    </subcellularLocation>
</comment>
<proteinExistence type="inferred from homology"/>
<sequence length="248" mass="27375">MGATVDITIPVFNEEEVLPRTIAALTEFLEHNLSSNPWQVTIADNASTDSTQAVSEMLCRKHPGVDYLRIPQKGRGRALRTAWLDSQADIVSYMDADLSTDLSHFPQLISAIEAGSHIAVGSRLSKESQVRRGFKRELISRGYNLLINAMFLTGLPDAQCGFKALTRATAEAIVPSIENNNWFFDTELLLIAAKRGFNIASVPVKWIDDPASTVNVINTAKEDFKGLLRLRFGGVPHVRRPASLSRDL</sequence>
<evidence type="ECO:0000256" key="7">
    <source>
        <dbReference type="ARBA" id="ARBA00022692"/>
    </source>
</evidence>
<reference evidence="14" key="1">
    <citation type="submission" date="2015-10" db="EMBL/GenBank/DDBJ databases">
        <authorList>
            <person name="Gilbert D.G."/>
        </authorList>
    </citation>
    <scope>NUCLEOTIDE SEQUENCE</scope>
</reference>
<dbReference type="EMBL" id="FAXA01000119">
    <property type="protein sequence ID" value="CUV01712.1"/>
    <property type="molecule type" value="Genomic_DNA"/>
</dbReference>
<dbReference type="CDD" id="cd04188">
    <property type="entry name" value="DPG_synthase"/>
    <property type="match status" value="1"/>
</dbReference>
<dbReference type="InterPro" id="IPR001173">
    <property type="entry name" value="Glyco_trans_2-like"/>
</dbReference>
<dbReference type="GO" id="GO:0005789">
    <property type="term" value="C:endoplasmic reticulum membrane"/>
    <property type="evidence" value="ECO:0007669"/>
    <property type="project" value="UniProtKB-SubCell"/>
</dbReference>
<keyword evidence="10" id="KW-1133">Transmembrane helix</keyword>
<dbReference type="AlphaFoldDB" id="A0A160V7A7"/>
<dbReference type="GO" id="GO:0006487">
    <property type="term" value="P:protein N-linked glycosylation"/>
    <property type="evidence" value="ECO:0007669"/>
    <property type="project" value="TreeGrafter"/>
</dbReference>
<accession>A0A160V7A7</accession>
<evidence type="ECO:0000256" key="9">
    <source>
        <dbReference type="ARBA" id="ARBA00022968"/>
    </source>
</evidence>
<evidence type="ECO:0000313" key="14">
    <source>
        <dbReference type="EMBL" id="CUV01712.1"/>
    </source>
</evidence>
<dbReference type="InterPro" id="IPR029044">
    <property type="entry name" value="Nucleotide-diphossugar_trans"/>
</dbReference>
<comment type="catalytic activity">
    <reaction evidence="12">
        <text>a di-trans,poly-cis-dolichyl phosphate + UDP-alpha-D-glucose = a di-trans,poly-cis-dolichyl beta-D-glucosyl phosphate + UDP</text>
        <dbReference type="Rhea" id="RHEA:15401"/>
        <dbReference type="Rhea" id="RHEA-COMP:19498"/>
        <dbReference type="Rhea" id="RHEA-COMP:19502"/>
        <dbReference type="ChEBI" id="CHEBI:57525"/>
        <dbReference type="ChEBI" id="CHEBI:57683"/>
        <dbReference type="ChEBI" id="CHEBI:58223"/>
        <dbReference type="ChEBI" id="CHEBI:58885"/>
        <dbReference type="EC" id="2.4.1.117"/>
    </reaction>
    <physiologicalReaction direction="left-to-right" evidence="12">
        <dbReference type="Rhea" id="RHEA:15402"/>
    </physiologicalReaction>
</comment>
<keyword evidence="5" id="KW-0328">Glycosyltransferase</keyword>
<evidence type="ECO:0000256" key="10">
    <source>
        <dbReference type="ARBA" id="ARBA00022989"/>
    </source>
</evidence>
<evidence type="ECO:0000256" key="2">
    <source>
        <dbReference type="ARBA" id="ARBA00004922"/>
    </source>
</evidence>
<evidence type="ECO:0000259" key="13">
    <source>
        <dbReference type="Pfam" id="PF00535"/>
    </source>
</evidence>
<keyword evidence="11" id="KW-0472">Membrane</keyword>
<evidence type="ECO:0000256" key="1">
    <source>
        <dbReference type="ARBA" id="ARBA00004389"/>
    </source>
</evidence>
<keyword evidence="6 14" id="KW-0808">Transferase</keyword>
<keyword evidence="8" id="KW-0256">Endoplasmic reticulum</keyword>
<evidence type="ECO:0000256" key="5">
    <source>
        <dbReference type="ARBA" id="ARBA00022676"/>
    </source>
</evidence>
<dbReference type="GO" id="GO:0004581">
    <property type="term" value="F:dolichyl-phosphate beta-glucosyltransferase activity"/>
    <property type="evidence" value="ECO:0007669"/>
    <property type="project" value="UniProtKB-EC"/>
</dbReference>
<dbReference type="Pfam" id="PF00535">
    <property type="entry name" value="Glycos_transf_2"/>
    <property type="match status" value="1"/>
</dbReference>
<dbReference type="PANTHER" id="PTHR10859">
    <property type="entry name" value="GLYCOSYL TRANSFERASE"/>
    <property type="match status" value="1"/>
</dbReference>
<evidence type="ECO:0000256" key="8">
    <source>
        <dbReference type="ARBA" id="ARBA00022824"/>
    </source>
</evidence>
<evidence type="ECO:0000256" key="4">
    <source>
        <dbReference type="ARBA" id="ARBA00012583"/>
    </source>
</evidence>
<name>A0A160V7A7_9ZZZZ</name>